<dbReference type="OrthoDB" id="371655at2157"/>
<dbReference type="EMBL" id="CP049074">
    <property type="protein sequence ID" value="QKQ99566.1"/>
    <property type="molecule type" value="Genomic_DNA"/>
</dbReference>
<gene>
    <name evidence="2" type="ORF">GWK48_03410</name>
</gene>
<dbReference type="InterPro" id="IPR006175">
    <property type="entry name" value="YjgF/YER057c/UK114"/>
</dbReference>
<dbReference type="InterPro" id="IPR006056">
    <property type="entry name" value="RidA"/>
</dbReference>
<dbReference type="PANTHER" id="PTHR11803">
    <property type="entry name" value="2-IMINOBUTANOATE/2-IMINOPROPANOATE DEAMINASE RIDA"/>
    <property type="match status" value="1"/>
</dbReference>
<dbReference type="GeneID" id="55640965"/>
<dbReference type="SUPFAM" id="SSF55298">
    <property type="entry name" value="YjgF-like"/>
    <property type="match status" value="1"/>
</dbReference>
<accession>A0A6N0NTW0</accession>
<organism evidence="2 3">
    <name type="scientific">Metallosphaera tengchongensis</name>
    <dbReference type="NCBI Taxonomy" id="1532350"/>
    <lineage>
        <taxon>Archaea</taxon>
        <taxon>Thermoproteota</taxon>
        <taxon>Thermoprotei</taxon>
        <taxon>Sulfolobales</taxon>
        <taxon>Sulfolobaceae</taxon>
        <taxon>Metallosphaera</taxon>
    </lineage>
</organism>
<dbReference type="GO" id="GO:0005829">
    <property type="term" value="C:cytosol"/>
    <property type="evidence" value="ECO:0007669"/>
    <property type="project" value="TreeGrafter"/>
</dbReference>
<dbReference type="Proteomes" id="UP000509301">
    <property type="component" value="Chromosome"/>
</dbReference>
<sequence length="125" mass="13892">MKDVVFSKDAPQPIGPYSQAILTDGFLFISGQIPVDPKSNEVVKGEIREQTERVMENMKGVLSAAGLSFENVVMTFVYLKDLSDFSKFNEVYSKYFKDKPPARVTVQVSDLPKGSLIEIAAIAQR</sequence>
<dbReference type="AlphaFoldDB" id="A0A6N0NTW0"/>
<dbReference type="Gene3D" id="3.30.1330.40">
    <property type="entry name" value="RutC-like"/>
    <property type="match status" value="1"/>
</dbReference>
<dbReference type="GO" id="GO:0019239">
    <property type="term" value="F:deaminase activity"/>
    <property type="evidence" value="ECO:0007669"/>
    <property type="project" value="TreeGrafter"/>
</dbReference>
<evidence type="ECO:0000313" key="2">
    <source>
        <dbReference type="EMBL" id="QKQ99566.1"/>
    </source>
</evidence>
<reference evidence="2 3" key="1">
    <citation type="submission" date="2020-02" db="EMBL/GenBank/DDBJ databases">
        <title>Comparative genome analysis reveals the metabolism and evolution of the thermophilic archaeal genus Metallosphaera.</title>
        <authorList>
            <person name="Jiang C."/>
        </authorList>
    </citation>
    <scope>NUCLEOTIDE SEQUENCE [LARGE SCALE GENOMIC DNA]</scope>
    <source>
        <strain evidence="2 3">Ric-A</strain>
    </source>
</reference>
<dbReference type="RefSeq" id="WP_174629624.1">
    <property type="nucleotide sequence ID" value="NZ_CP049074.1"/>
</dbReference>
<protein>
    <submittedName>
        <fullName evidence="2">RidA family protein</fullName>
    </submittedName>
</protein>
<evidence type="ECO:0000256" key="1">
    <source>
        <dbReference type="ARBA" id="ARBA00010552"/>
    </source>
</evidence>
<proteinExistence type="inferred from homology"/>
<dbReference type="Pfam" id="PF01042">
    <property type="entry name" value="Ribonuc_L-PSP"/>
    <property type="match status" value="1"/>
</dbReference>
<comment type="similarity">
    <text evidence="1">Belongs to the RutC family.</text>
</comment>
<dbReference type="InterPro" id="IPR019897">
    <property type="entry name" value="RidA_CS"/>
</dbReference>
<evidence type="ECO:0000313" key="3">
    <source>
        <dbReference type="Proteomes" id="UP000509301"/>
    </source>
</evidence>
<dbReference type="PANTHER" id="PTHR11803:SF39">
    <property type="entry name" value="2-IMINOBUTANOATE_2-IMINOPROPANOATE DEAMINASE"/>
    <property type="match status" value="1"/>
</dbReference>
<dbReference type="PROSITE" id="PS01094">
    <property type="entry name" value="UPF0076"/>
    <property type="match status" value="1"/>
</dbReference>
<dbReference type="NCBIfam" id="TIGR00004">
    <property type="entry name" value="Rid family detoxifying hydrolase"/>
    <property type="match status" value="1"/>
</dbReference>
<dbReference type="FunFam" id="3.30.1330.40:FF:000001">
    <property type="entry name" value="L-PSP family endoribonuclease"/>
    <property type="match status" value="1"/>
</dbReference>
<dbReference type="KEGG" id="mten:GWK48_03410"/>
<name>A0A6N0NTW0_9CREN</name>
<dbReference type="CDD" id="cd00448">
    <property type="entry name" value="YjgF_YER057c_UK114_family"/>
    <property type="match status" value="1"/>
</dbReference>
<keyword evidence="3" id="KW-1185">Reference proteome</keyword>
<dbReference type="InterPro" id="IPR035959">
    <property type="entry name" value="RutC-like_sf"/>
</dbReference>